<evidence type="ECO:0000313" key="2">
    <source>
        <dbReference type="Proteomes" id="UP001148614"/>
    </source>
</evidence>
<protein>
    <submittedName>
        <fullName evidence="1">Uncharacterized protein</fullName>
    </submittedName>
</protein>
<accession>A0A9W8NKF6</accession>
<evidence type="ECO:0000313" key="1">
    <source>
        <dbReference type="EMBL" id="KAJ3578565.1"/>
    </source>
</evidence>
<dbReference type="EMBL" id="JANPWZ010000197">
    <property type="protein sequence ID" value="KAJ3578565.1"/>
    <property type="molecule type" value="Genomic_DNA"/>
</dbReference>
<proteinExistence type="predicted"/>
<keyword evidence="2" id="KW-1185">Reference proteome</keyword>
<dbReference type="Proteomes" id="UP001148614">
    <property type="component" value="Unassembled WGS sequence"/>
</dbReference>
<gene>
    <name evidence="1" type="ORF">NPX13_g2000</name>
</gene>
<organism evidence="1 2">
    <name type="scientific">Xylaria arbuscula</name>
    <dbReference type="NCBI Taxonomy" id="114810"/>
    <lineage>
        <taxon>Eukaryota</taxon>
        <taxon>Fungi</taxon>
        <taxon>Dikarya</taxon>
        <taxon>Ascomycota</taxon>
        <taxon>Pezizomycotina</taxon>
        <taxon>Sordariomycetes</taxon>
        <taxon>Xylariomycetidae</taxon>
        <taxon>Xylariales</taxon>
        <taxon>Xylariaceae</taxon>
        <taxon>Xylaria</taxon>
    </lineage>
</organism>
<sequence>MFRRRNTMIIESSWPASPVSPVYQNSPEPPSATCRLSRTASIRMILENGSERHCLEVTQAQHPRSLADSESDVPLLLGTQSIEQNNDPQTNRPTNSTGAYAIADYHSFFLKS</sequence>
<comment type="caution">
    <text evidence="1">The sequence shown here is derived from an EMBL/GenBank/DDBJ whole genome shotgun (WGS) entry which is preliminary data.</text>
</comment>
<reference evidence="1" key="1">
    <citation type="submission" date="2022-07" db="EMBL/GenBank/DDBJ databases">
        <title>Genome Sequence of Xylaria arbuscula.</title>
        <authorList>
            <person name="Buettner E."/>
        </authorList>
    </citation>
    <scope>NUCLEOTIDE SEQUENCE</scope>
    <source>
        <strain evidence="1">VT107</strain>
    </source>
</reference>
<dbReference type="AlphaFoldDB" id="A0A9W8NKF6"/>
<name>A0A9W8NKF6_9PEZI</name>